<sequence length="106" mass="12276">MYTLQEIGNRMLAAPTVMPVELELKFAQELMSIPIAVAAAGGDLWQPIIRRLYESHIDTFYSVTPENFPEFLRFADWLDEITKQPVAKSNFLDMTHFADHFRVKPF</sequence>
<dbReference type="Proteomes" id="UP000298438">
    <property type="component" value="Unassembled WGS sequence"/>
</dbReference>
<comment type="caution">
    <text evidence="1">The sequence shown here is derived from an EMBL/GenBank/DDBJ whole genome shotgun (WGS) entry which is preliminary data.</text>
</comment>
<dbReference type="EMBL" id="SPVF01000096">
    <property type="protein sequence ID" value="TFW23394.1"/>
    <property type="molecule type" value="Genomic_DNA"/>
</dbReference>
<dbReference type="AlphaFoldDB" id="A0A4Y9SGM9"/>
<accession>A0A4Y9SGM9</accession>
<evidence type="ECO:0000313" key="1">
    <source>
        <dbReference type="EMBL" id="TFW23394.1"/>
    </source>
</evidence>
<dbReference type="RefSeq" id="WP_135206464.1">
    <property type="nucleotide sequence ID" value="NZ_SPVF01000096.1"/>
</dbReference>
<keyword evidence="2" id="KW-1185">Reference proteome</keyword>
<gene>
    <name evidence="1" type="ORF">E4L96_06800</name>
</gene>
<protein>
    <submittedName>
        <fullName evidence="1">Uncharacterized protein</fullName>
    </submittedName>
</protein>
<evidence type="ECO:0000313" key="2">
    <source>
        <dbReference type="Proteomes" id="UP000298438"/>
    </source>
</evidence>
<proteinExistence type="predicted"/>
<reference evidence="1 2" key="1">
    <citation type="submission" date="2019-03" db="EMBL/GenBank/DDBJ databases">
        <title>Draft Genome Sequence of Massilia arenosa sp. nov., a Novel Massilia Species Isolated from a Sandy-loam Maize Soil.</title>
        <authorList>
            <person name="Raths R."/>
            <person name="Peta V."/>
            <person name="Bucking H."/>
        </authorList>
    </citation>
    <scope>NUCLEOTIDE SEQUENCE [LARGE SCALE GENOMIC DNA]</scope>
    <source>
        <strain evidence="1 2">MC02</strain>
    </source>
</reference>
<organism evidence="1 2">
    <name type="scientific">Zemynaea arenosa</name>
    <dbReference type="NCBI Taxonomy" id="2561931"/>
    <lineage>
        <taxon>Bacteria</taxon>
        <taxon>Pseudomonadati</taxon>
        <taxon>Pseudomonadota</taxon>
        <taxon>Betaproteobacteria</taxon>
        <taxon>Burkholderiales</taxon>
        <taxon>Oxalobacteraceae</taxon>
        <taxon>Telluria group</taxon>
        <taxon>Zemynaea</taxon>
    </lineage>
</organism>
<dbReference type="OrthoDB" id="9979081at2"/>
<name>A0A4Y9SGM9_9BURK</name>